<evidence type="ECO:0000313" key="1">
    <source>
        <dbReference type="EMBL" id="CUV57891.1"/>
    </source>
</evidence>
<name>A0A0S4X1V5_RALSL</name>
<organism evidence="1">
    <name type="scientific">Ralstonia solanacearum</name>
    <name type="common">Pseudomonas solanacearum</name>
    <dbReference type="NCBI Taxonomy" id="305"/>
    <lineage>
        <taxon>Bacteria</taxon>
        <taxon>Pseudomonadati</taxon>
        <taxon>Pseudomonadota</taxon>
        <taxon>Betaproteobacteria</taxon>
        <taxon>Burkholderiales</taxon>
        <taxon>Burkholderiaceae</taxon>
        <taxon>Ralstonia</taxon>
        <taxon>Ralstonia solanacearum species complex</taxon>
    </lineage>
</organism>
<accession>A0A0S4X1V5</accession>
<gene>
    <name evidence="2" type="ORF">LH706_01760</name>
    <name evidence="1" type="ORF">RUN215_v1_1560020</name>
</gene>
<reference evidence="1" key="1">
    <citation type="submission" date="2015-10" db="EMBL/GenBank/DDBJ databases">
        <authorList>
            <person name="Gilbert D.G."/>
        </authorList>
    </citation>
    <scope>NUCLEOTIDE SEQUENCE</scope>
    <source>
        <strain evidence="1">Phyl III-seqv23</strain>
    </source>
</reference>
<dbReference type="InterPro" id="IPR021322">
    <property type="entry name" value="DUF2924"/>
</dbReference>
<reference evidence="2" key="2">
    <citation type="submission" date="2021-10" db="EMBL/GenBank/DDBJ databases">
        <title>Complete genome sequences of five Ralstonia solancearum strains isolated from sunflower.</title>
        <authorList>
            <person name="She X."/>
            <person name="He Z."/>
        </authorList>
    </citation>
    <scope>NUCLEOTIDE SEQUENCE</scope>
    <source>
        <strain evidence="2">RS638</strain>
    </source>
</reference>
<sequence length="171" mass="19224">MSMNKPRRTSNVAPAFSLLEHPERTSVAAQLAALPNLPMPELWALWDRHFPRRPSHHNRDYVESRIAYRIQELAYGGLPAGLRRHLVDAGSLHSKIKTASGRGSQLALMPGTTLIREWDEREYRVTVTPDGLYELNGQVFKSLSAAARHITGTQWNGPRFFGLRDGKGATR</sequence>
<dbReference type="Pfam" id="PF11149">
    <property type="entry name" value="DUF2924"/>
    <property type="match status" value="1"/>
</dbReference>
<proteinExistence type="predicted"/>
<dbReference type="EMBL" id="CP085043">
    <property type="protein sequence ID" value="UZF15223.1"/>
    <property type="molecule type" value="Genomic_DNA"/>
</dbReference>
<dbReference type="EMBL" id="LN899820">
    <property type="protein sequence ID" value="CUV57891.1"/>
    <property type="molecule type" value="Genomic_DNA"/>
</dbReference>
<dbReference type="AlphaFoldDB" id="A0A0S4X1V5"/>
<evidence type="ECO:0000313" key="2">
    <source>
        <dbReference type="EMBL" id="UZF15223.1"/>
    </source>
</evidence>
<protein>
    <submittedName>
        <fullName evidence="2">DUF2924 domain-containing protein</fullName>
    </submittedName>
</protein>